<accession>A0A0B1Z895</accession>
<dbReference type="EMBL" id="JQGJ01000003">
    <property type="protein sequence ID" value="KHK65597.1"/>
    <property type="molecule type" value="Genomic_DNA"/>
</dbReference>
<dbReference type="Proteomes" id="UP000030949">
    <property type="component" value="Unassembled WGS sequence"/>
</dbReference>
<comment type="caution">
    <text evidence="1">The sequence shown here is derived from an EMBL/GenBank/DDBJ whole genome shotgun (WGS) entry which is preliminary data.</text>
</comment>
<organism evidence="1 2">
    <name type="scientific">Pseudomonas frederiksbergensis</name>
    <dbReference type="NCBI Taxonomy" id="104087"/>
    <lineage>
        <taxon>Bacteria</taxon>
        <taxon>Pseudomonadati</taxon>
        <taxon>Pseudomonadota</taxon>
        <taxon>Gammaproteobacteria</taxon>
        <taxon>Pseudomonadales</taxon>
        <taxon>Pseudomonadaceae</taxon>
        <taxon>Pseudomonas</taxon>
    </lineage>
</organism>
<gene>
    <name evidence="1" type="ORF">JZ00_06880</name>
</gene>
<name>A0A0B1Z895_9PSED</name>
<dbReference type="PIRSF" id="PIRSF028570">
    <property type="entry name" value="UCP028570"/>
    <property type="match status" value="1"/>
</dbReference>
<evidence type="ECO:0000313" key="2">
    <source>
        <dbReference type="Proteomes" id="UP000030949"/>
    </source>
</evidence>
<dbReference type="Pfam" id="PF10083">
    <property type="entry name" value="DUF2321"/>
    <property type="match status" value="1"/>
</dbReference>
<dbReference type="AlphaFoldDB" id="A0A0B1Z895"/>
<evidence type="ECO:0000313" key="1">
    <source>
        <dbReference type="EMBL" id="KHK65597.1"/>
    </source>
</evidence>
<protein>
    <recommendedName>
        <fullName evidence="3">DUF2321 domain-containing protein</fullName>
    </recommendedName>
</protein>
<dbReference type="OrthoDB" id="2328009at2"/>
<sequence length="161" mass="17325">MGTYRVAQVCPNGHVATTAADQNPELREAFCSKCGEATILQCPSCSASIRGDYYVEGVFGFGGDYEPPSFCYNCGGRFPWTERKIAGAVELVEAGAELSPEEVQQFRTDLTELTKDSPKTQVASLRFKKVMTKVGTSVASGVRDIVVDVLSEAAKKAIWGA</sequence>
<reference evidence="2" key="1">
    <citation type="submission" date="2015-03" db="EMBL/GenBank/DDBJ databases">
        <title>Pseudomonas frederiksbergensis hydrocarbon degrader.</title>
        <authorList>
            <person name="Brown L.M."/>
            <person name="Ruiz O.N."/>
            <person name="Mueller S."/>
            <person name="Gunasekera T.S."/>
        </authorList>
    </citation>
    <scope>NUCLEOTIDE SEQUENCE [LARGE SCALE GENOMIC DNA]</scope>
    <source>
        <strain evidence="2">SI8</strain>
    </source>
</reference>
<proteinExistence type="predicted"/>
<dbReference type="InterPro" id="IPR016891">
    <property type="entry name" value="DUF2321"/>
</dbReference>
<evidence type="ECO:0008006" key="3">
    <source>
        <dbReference type="Google" id="ProtNLM"/>
    </source>
</evidence>